<evidence type="ECO:0000313" key="2">
    <source>
        <dbReference type="Proteomes" id="UP000065261"/>
    </source>
</evidence>
<evidence type="ECO:0000313" key="1">
    <source>
        <dbReference type="EMBL" id="ALS34186.1"/>
    </source>
</evidence>
<sequence>MFLIAQQIKIKVLLRKLKTSYLYLYLKILKVQSNYKPANYKVITK</sequence>
<accession>A0A0U2WLE8</accession>
<dbReference type="AlphaFoldDB" id="A0A0U2WLE8"/>
<reference evidence="1 2" key="1">
    <citation type="submission" date="2015-03" db="EMBL/GenBank/DDBJ databases">
        <authorList>
            <person name="Murphy D."/>
        </authorList>
    </citation>
    <scope>NUCLEOTIDE SEQUENCE [LARGE SCALE GENOMIC DNA]</scope>
    <source>
        <strain evidence="1 2">KMM 520</strain>
    </source>
</reference>
<organism evidence="1">
    <name type="scientific">Pseudoalteromonas translucida KMM 520</name>
    <dbReference type="NCBI Taxonomy" id="1315283"/>
    <lineage>
        <taxon>Bacteria</taxon>
        <taxon>Pseudomonadati</taxon>
        <taxon>Pseudomonadota</taxon>
        <taxon>Gammaproteobacteria</taxon>
        <taxon>Alteromonadales</taxon>
        <taxon>Pseudoalteromonadaceae</taxon>
        <taxon>Pseudoalteromonas</taxon>
    </lineage>
</organism>
<name>A0A0U2WLE8_9GAMM</name>
<dbReference type="Proteomes" id="UP000065261">
    <property type="component" value="Chromosome I"/>
</dbReference>
<gene>
    <name evidence="1" type="ORF">PTRA_a3182</name>
</gene>
<dbReference type="KEGG" id="ptn:PTRA_a3182"/>
<protein>
    <submittedName>
        <fullName evidence="1">Uncharacterized protein</fullName>
    </submittedName>
</protein>
<dbReference type="EMBL" id="CP011034">
    <property type="protein sequence ID" value="ALS34186.1"/>
    <property type="molecule type" value="Genomic_DNA"/>
</dbReference>
<proteinExistence type="predicted"/>
<dbReference type="PATRIC" id="fig|1315283.4.peg.2774"/>